<dbReference type="SUPFAM" id="SSF55979">
    <property type="entry name" value="DNA clamp"/>
    <property type="match status" value="2"/>
</dbReference>
<dbReference type="InterPro" id="IPR022648">
    <property type="entry name" value="Pr_cel_nuc_antig_N"/>
</dbReference>
<accession>A0A150IJD5</accession>
<evidence type="ECO:0000313" key="12">
    <source>
        <dbReference type="Proteomes" id="UP000091929"/>
    </source>
</evidence>
<keyword evidence="2 4" id="KW-0235">DNA replication</keyword>
<dbReference type="EMBL" id="LNGF01000016">
    <property type="protein sequence ID" value="KYC47790.1"/>
    <property type="molecule type" value="Genomic_DNA"/>
</dbReference>
<dbReference type="PROSITE" id="PS01251">
    <property type="entry name" value="PCNA_1"/>
    <property type="match status" value="1"/>
</dbReference>
<reference evidence="12 13" key="1">
    <citation type="journal article" date="2016" name="ISME J.">
        <title>Chasing the elusive Euryarchaeota class WSA2: genomes reveal a uniquely fastidious methyl-reducing methanogen.</title>
        <authorList>
            <person name="Nobu M.K."/>
            <person name="Narihiro T."/>
            <person name="Kuroda K."/>
            <person name="Mei R."/>
            <person name="Liu W.T."/>
        </authorList>
    </citation>
    <scope>NUCLEOTIDE SEQUENCE [LARGE SCALE GENOMIC DNA]</scope>
    <source>
        <strain evidence="9">B03fssc0709_Meth_Bin005</strain>
        <strain evidence="10">B15fssc0709_Meth_Bin003</strain>
        <strain evidence="11">BMIXfssc0709_Meth_Bin006</strain>
    </source>
</reference>
<dbReference type="Gene3D" id="3.70.10.10">
    <property type="match status" value="1"/>
</dbReference>
<dbReference type="GO" id="GO:0006272">
    <property type="term" value="P:leading strand elongation"/>
    <property type="evidence" value="ECO:0007669"/>
    <property type="project" value="TreeGrafter"/>
</dbReference>
<dbReference type="InterPro" id="IPR000730">
    <property type="entry name" value="Pr_cel_nuc_antig"/>
</dbReference>
<accession>A0A150IS39</accession>
<evidence type="ECO:0000256" key="1">
    <source>
        <dbReference type="ARBA" id="ARBA00010462"/>
    </source>
</evidence>
<dbReference type="GO" id="GO:0003677">
    <property type="term" value="F:DNA binding"/>
    <property type="evidence" value="ECO:0007669"/>
    <property type="project" value="UniProtKB-UniRule"/>
</dbReference>
<evidence type="ECO:0000313" key="11">
    <source>
        <dbReference type="EMBL" id="KYC49418.1"/>
    </source>
</evidence>
<dbReference type="Pfam" id="PF00705">
    <property type="entry name" value="PCNA_N"/>
    <property type="match status" value="1"/>
</dbReference>
<keyword evidence="3 4" id="KW-0238">DNA-binding</keyword>
<dbReference type="AlphaFoldDB" id="A0A150IS39"/>
<proteinExistence type="inferred from homology"/>
<dbReference type="PANTHER" id="PTHR11352">
    <property type="entry name" value="PROLIFERATING CELL NUCLEAR ANTIGEN"/>
    <property type="match status" value="1"/>
</dbReference>
<comment type="subunit">
    <text evidence="4">Homotrimer. The subunits circularize to form a toroid; DNA passes through its center. Replication factor C (RFC) is required to load the toroid on the DNA.</text>
</comment>
<comment type="function">
    <text evidence="6">Sliding clamp subunit. Responsible for tethering the catalytic subunit of DNA polymerase to DNA during high-speed replication.</text>
</comment>
<dbReference type="GO" id="GO:0006275">
    <property type="term" value="P:regulation of DNA replication"/>
    <property type="evidence" value="ECO:0007669"/>
    <property type="project" value="UniProtKB-UniRule"/>
</dbReference>
<gene>
    <name evidence="10" type="primary">pcn_2</name>
    <name evidence="4" type="synonym">pcn</name>
    <name evidence="9" type="ORF">APG10_01258</name>
    <name evidence="10" type="ORF">APG11_00868</name>
    <name evidence="11" type="ORF">APG12_01506</name>
</gene>
<feature type="domain" description="Proliferating cell nuclear antigen PCNA N-terminal" evidence="7">
    <location>
        <begin position="1"/>
        <end position="109"/>
    </location>
</feature>
<evidence type="ECO:0000313" key="9">
    <source>
        <dbReference type="EMBL" id="KYC44998.1"/>
    </source>
</evidence>
<evidence type="ECO:0000313" key="10">
    <source>
        <dbReference type="EMBL" id="KYC47790.1"/>
    </source>
</evidence>
<dbReference type="InterPro" id="IPR046938">
    <property type="entry name" value="DNA_clamp_sf"/>
</dbReference>
<sequence length="245" mass="27348">MFEAVLSAETWRKCVTAIGSLVEEVPLKITAEGIELRAMDPSHVSMIDFKMNKEVFAEYKTDKEAIIGIDIEDMSKFINRSRSDDILVLKLDEEKNKILMVLKGTSTRRFGCQLIDVTEQSNLKMPTLNTTSKVRLSSQAFREGLKDANIVSDHVSLRADDAFYMNAEGDTGDIEVKIEKGDPDLYEIIVSAGASSTFNLSYLTDMSKSIPGEMSIEIGNDMPVKIEFEIEGASFVFILAPRVER</sequence>
<dbReference type="EMBL" id="LNJC01000036">
    <property type="protein sequence ID" value="KYC49418.1"/>
    <property type="molecule type" value="Genomic_DNA"/>
</dbReference>
<evidence type="ECO:0000256" key="4">
    <source>
        <dbReference type="HAMAP-Rule" id="MF_00317"/>
    </source>
</evidence>
<evidence type="ECO:0000256" key="3">
    <source>
        <dbReference type="ARBA" id="ARBA00023125"/>
    </source>
</evidence>
<dbReference type="PRINTS" id="PR00339">
    <property type="entry name" value="PCNACYCLIN"/>
</dbReference>
<dbReference type="GO" id="GO:0030337">
    <property type="term" value="F:DNA polymerase processivity factor activity"/>
    <property type="evidence" value="ECO:0007669"/>
    <property type="project" value="UniProtKB-UniRule"/>
</dbReference>
<dbReference type="Proteomes" id="UP000092403">
    <property type="component" value="Unassembled WGS sequence"/>
</dbReference>
<dbReference type="HAMAP" id="MF_00317">
    <property type="entry name" value="DNApol_clamp_arch"/>
    <property type="match status" value="1"/>
</dbReference>
<name>A0A150IS39_9EURY</name>
<dbReference type="InterPro" id="IPR022649">
    <property type="entry name" value="Pr_cel_nuc_antig_C"/>
</dbReference>
<comment type="caution">
    <text evidence="10">The sequence shown here is derived from an EMBL/GenBank/DDBJ whole genome shotgun (WGS) entry which is preliminary data.</text>
</comment>
<evidence type="ECO:0000256" key="2">
    <source>
        <dbReference type="ARBA" id="ARBA00022705"/>
    </source>
</evidence>
<dbReference type="PANTHER" id="PTHR11352:SF0">
    <property type="entry name" value="PROLIFERATING CELL NUCLEAR ANTIGEN"/>
    <property type="match status" value="1"/>
</dbReference>
<organism evidence="10 12">
    <name type="scientific">Candidatus Methanofastidiosum methylothiophilum</name>
    <dbReference type="NCBI Taxonomy" id="1705564"/>
    <lineage>
        <taxon>Archaea</taxon>
        <taxon>Methanobacteriati</taxon>
        <taxon>Methanobacteriota</taxon>
        <taxon>Stenosarchaea group</taxon>
        <taxon>Candidatus Methanofastidiosia</taxon>
        <taxon>Candidatus Methanofastidiosales</taxon>
        <taxon>Candidatus Methanofastidiosaceae</taxon>
        <taxon>Candidatus Methanofastidiosum</taxon>
    </lineage>
</organism>
<dbReference type="Proteomes" id="UP000091929">
    <property type="component" value="Unassembled WGS sequence"/>
</dbReference>
<comment type="similarity">
    <text evidence="1 4 5">Belongs to the PCNA family.</text>
</comment>
<evidence type="ECO:0000259" key="7">
    <source>
        <dbReference type="Pfam" id="PF00705"/>
    </source>
</evidence>
<feature type="domain" description="Proliferating cell nuclear antigen PCNA C-terminal" evidence="8">
    <location>
        <begin position="126"/>
        <end position="241"/>
    </location>
</feature>
<dbReference type="CDD" id="cd00577">
    <property type="entry name" value="PCNA"/>
    <property type="match status" value="1"/>
</dbReference>
<dbReference type="Pfam" id="PF02747">
    <property type="entry name" value="PCNA_C"/>
    <property type="match status" value="1"/>
</dbReference>
<protein>
    <recommendedName>
        <fullName evidence="4">DNA polymerase sliding clamp</fullName>
    </recommendedName>
    <alternativeName>
        <fullName evidence="4">Proliferating cell nuclear antigen homolog</fullName>
        <shortName evidence="4">PCNA</shortName>
    </alternativeName>
</protein>
<evidence type="ECO:0000256" key="6">
    <source>
        <dbReference type="RuleBase" id="RU003673"/>
    </source>
</evidence>
<comment type="function">
    <text evidence="4">Sliding clamp subunit that acts as a moving platform for DNA processing. Responsible for tethering the catalytic subunit of DNA polymerase and other proteins to DNA during high-speed replication.</text>
</comment>
<accession>A0A150IX03</accession>
<evidence type="ECO:0000256" key="5">
    <source>
        <dbReference type="RuleBase" id="RU003671"/>
    </source>
</evidence>
<dbReference type="NCBIfam" id="TIGR00590">
    <property type="entry name" value="pcna"/>
    <property type="match status" value="1"/>
</dbReference>
<dbReference type="EMBL" id="LNGE01000034">
    <property type="protein sequence ID" value="KYC44998.1"/>
    <property type="molecule type" value="Genomic_DNA"/>
</dbReference>
<dbReference type="Proteomes" id="UP000092401">
    <property type="component" value="Unassembled WGS sequence"/>
</dbReference>
<dbReference type="InterPro" id="IPR022659">
    <property type="entry name" value="Pr_cel_nuc_antig_CS"/>
</dbReference>
<evidence type="ECO:0000259" key="8">
    <source>
        <dbReference type="Pfam" id="PF02747"/>
    </source>
</evidence>
<evidence type="ECO:0000313" key="13">
    <source>
        <dbReference type="Proteomes" id="UP000092401"/>
    </source>
</evidence>